<keyword evidence="3" id="KW-1185">Reference proteome</keyword>
<gene>
    <name evidence="2" type="ORF">SAMN02745176_03122</name>
</gene>
<dbReference type="Proteomes" id="UP000184442">
    <property type="component" value="Unassembled WGS sequence"/>
</dbReference>
<protein>
    <submittedName>
        <fullName evidence="2">Peptidase_C39 like family protein</fullName>
    </submittedName>
</protein>
<dbReference type="AlphaFoldDB" id="A0A1M6I817"/>
<feature type="domain" description="Peptidase C39-like" evidence="1">
    <location>
        <begin position="14"/>
        <end position="124"/>
    </location>
</feature>
<dbReference type="RefSeq" id="WP_073027332.1">
    <property type="nucleotide sequence ID" value="NZ_FQZS01000028.1"/>
</dbReference>
<sequence length="180" mass="20495">MGHRTVNLNYPIDRIQQKPGGCGIASAAMDINYVTNKKYSYDDIFEANDKSVYVDWAKIIKNLEKKGEKGLKYTRIPSGSTKSTFAKLKTDLFNQLYYNKRPVIAYIENNSGGTHFVVVNGFHGTLSFLPDDNGNEYPSPAEAKADMFKIVDPGYENHYTLADVMNYYKGELKSLHFYYK</sequence>
<dbReference type="InterPro" id="IPR039564">
    <property type="entry name" value="Peptidase_C39-like"/>
</dbReference>
<evidence type="ECO:0000313" key="3">
    <source>
        <dbReference type="Proteomes" id="UP000184442"/>
    </source>
</evidence>
<dbReference type="EMBL" id="FQZS01000028">
    <property type="protein sequence ID" value="SHJ30614.1"/>
    <property type="molecule type" value="Genomic_DNA"/>
</dbReference>
<name>A0A1M6I817_9FIRM</name>
<reference evidence="2 3" key="1">
    <citation type="submission" date="2016-11" db="EMBL/GenBank/DDBJ databases">
        <authorList>
            <person name="Jaros S."/>
            <person name="Januszkiewicz K."/>
            <person name="Wedrychowicz H."/>
        </authorList>
    </citation>
    <scope>NUCLEOTIDE SEQUENCE [LARGE SCALE GENOMIC DNA]</scope>
    <source>
        <strain evidence="2 3">DSM 19022</strain>
    </source>
</reference>
<dbReference type="OrthoDB" id="2680484at2"/>
<dbReference type="Gene3D" id="3.90.70.10">
    <property type="entry name" value="Cysteine proteinases"/>
    <property type="match status" value="1"/>
</dbReference>
<organism evidence="2 3">
    <name type="scientific">Lutispora thermophila DSM 19022</name>
    <dbReference type="NCBI Taxonomy" id="1122184"/>
    <lineage>
        <taxon>Bacteria</taxon>
        <taxon>Bacillati</taxon>
        <taxon>Bacillota</taxon>
        <taxon>Clostridia</taxon>
        <taxon>Lutisporales</taxon>
        <taxon>Lutisporaceae</taxon>
        <taxon>Lutispora</taxon>
    </lineage>
</organism>
<dbReference type="Pfam" id="PF13529">
    <property type="entry name" value="Peptidase_C39_2"/>
    <property type="match status" value="1"/>
</dbReference>
<accession>A0A1M6I817</accession>
<evidence type="ECO:0000313" key="2">
    <source>
        <dbReference type="EMBL" id="SHJ30614.1"/>
    </source>
</evidence>
<evidence type="ECO:0000259" key="1">
    <source>
        <dbReference type="Pfam" id="PF13529"/>
    </source>
</evidence>
<proteinExistence type="predicted"/>